<dbReference type="HOGENOM" id="CLU_3155556_0_0_10"/>
<dbReference type="PaxDb" id="709991-Odosp_0066"/>
<organism evidence="1 2">
    <name type="scientific">Odoribacter splanchnicus (strain ATCC 29572 / DSM 20712 / CIP 104287 / JCM 15291 / NCTC 10825 / 1651/6)</name>
    <name type="common">Bacteroides splanchnicus</name>
    <dbReference type="NCBI Taxonomy" id="709991"/>
    <lineage>
        <taxon>Bacteria</taxon>
        <taxon>Pseudomonadati</taxon>
        <taxon>Bacteroidota</taxon>
        <taxon>Bacteroidia</taxon>
        <taxon>Bacteroidales</taxon>
        <taxon>Odoribacteraceae</taxon>
        <taxon>Odoribacter</taxon>
    </lineage>
</organism>
<dbReference type="KEGG" id="osp:Odosp_0066"/>
<accession>F9ZC41</accession>
<dbReference type="Proteomes" id="UP000006657">
    <property type="component" value="Chromosome"/>
</dbReference>
<dbReference type="EMBL" id="CP002544">
    <property type="protein sequence ID" value="ADY31181.1"/>
    <property type="molecule type" value="Genomic_DNA"/>
</dbReference>
<gene>
    <name evidence="1" type="ordered locus">Odosp_0066</name>
</gene>
<reference evidence="1 2" key="1">
    <citation type="journal article" date="2011" name="Stand. Genomic Sci.">
        <title>Complete genome sequence of Odoribacter splanchnicus type strain (1651/6).</title>
        <authorList>
            <consortium name="US DOE Joint Genome Institute (JGI-PGF)"/>
            <person name="Goker M."/>
            <person name="Gronow S."/>
            <person name="Zeytun A."/>
            <person name="Nolan M."/>
            <person name="Lucas S."/>
            <person name="Lapidus A."/>
            <person name="Hammon N."/>
            <person name="Deshpande S."/>
            <person name="Cheng J.F."/>
            <person name="Pitluck S."/>
            <person name="Liolios K."/>
            <person name="Pagani I."/>
            <person name="Ivanova N."/>
            <person name="Mavromatis K."/>
            <person name="Ovchinikova G."/>
            <person name="Pati A."/>
            <person name="Tapia R."/>
            <person name="Han C."/>
            <person name="Goodwin L."/>
            <person name="Chen A."/>
            <person name="Palaniappan K."/>
            <person name="Land M."/>
            <person name="Hauser L."/>
            <person name="Jeffries C.D."/>
            <person name="Brambilla E.M."/>
            <person name="Rohde M."/>
            <person name="Detter J.C."/>
            <person name="Woyke T."/>
            <person name="Bristow J."/>
            <person name="Markowitz V."/>
            <person name="Hugenholtz P."/>
            <person name="Eisen J.A."/>
            <person name="Kyrpides N.C."/>
            <person name="Klenk H.P."/>
        </authorList>
    </citation>
    <scope>NUCLEOTIDE SEQUENCE [LARGE SCALE GENOMIC DNA]</scope>
    <source>
        <strain evidence="2">ATCC 29572 / DSM 20712 / JCM 15291 / NCTC 10825 / 1651/6</strain>
    </source>
</reference>
<evidence type="ECO:0000313" key="1">
    <source>
        <dbReference type="EMBL" id="ADY31181.1"/>
    </source>
</evidence>
<dbReference type="STRING" id="709991.Odosp_0066"/>
<evidence type="ECO:0000313" key="2">
    <source>
        <dbReference type="Proteomes" id="UP000006657"/>
    </source>
</evidence>
<keyword evidence="2" id="KW-1185">Reference proteome</keyword>
<protein>
    <submittedName>
        <fullName evidence="1">Uncharacterized protein</fullName>
    </submittedName>
</protein>
<dbReference type="AlphaFoldDB" id="F9ZC41"/>
<sequence>MQLLGRGVNGYTTLLLEINTIFQFDLYIVMGRGIFSAKVYMCLLYLSW</sequence>
<proteinExistence type="predicted"/>
<name>F9ZC41_ODOSD</name>